<dbReference type="InterPro" id="IPR029016">
    <property type="entry name" value="GAF-like_dom_sf"/>
</dbReference>
<dbReference type="SUPFAM" id="SSF55781">
    <property type="entry name" value="GAF domain-like"/>
    <property type="match status" value="1"/>
</dbReference>
<evidence type="ECO:0000259" key="1">
    <source>
        <dbReference type="Pfam" id="PF00360"/>
    </source>
</evidence>
<dbReference type="Gene3D" id="3.30.450.40">
    <property type="match status" value="1"/>
</dbReference>
<dbReference type="EMBL" id="NHRY01000136">
    <property type="protein sequence ID" value="PPQ33887.1"/>
    <property type="molecule type" value="Genomic_DNA"/>
</dbReference>
<reference evidence="2 3" key="1">
    <citation type="journal article" date="2018" name="Arch. Microbiol.">
        <title>New insights into the metabolic potential of the phototrophic purple bacterium Rhodopila globiformis DSM 161(T) from its draft genome sequence and evidence for a vanadium-dependent nitrogenase.</title>
        <authorList>
            <person name="Imhoff J.F."/>
            <person name="Rahn T."/>
            <person name="Kunzel S."/>
            <person name="Neulinger S.C."/>
        </authorList>
    </citation>
    <scope>NUCLEOTIDE SEQUENCE [LARGE SCALE GENOMIC DNA]</scope>
    <source>
        <strain evidence="2 3">DSM 161</strain>
    </source>
</reference>
<dbReference type="GO" id="GO:0009584">
    <property type="term" value="P:detection of visible light"/>
    <property type="evidence" value="ECO:0007669"/>
    <property type="project" value="InterPro"/>
</dbReference>
<dbReference type="InterPro" id="IPR043150">
    <property type="entry name" value="Phytochrome_PHY_sf"/>
</dbReference>
<keyword evidence="3" id="KW-1185">Reference proteome</keyword>
<dbReference type="Proteomes" id="UP000239724">
    <property type="component" value="Unassembled WGS sequence"/>
</dbReference>
<dbReference type="Gene3D" id="3.30.450.270">
    <property type="match status" value="1"/>
</dbReference>
<protein>
    <recommendedName>
        <fullName evidence="1">Phytochrome central region domain-containing protein</fullName>
    </recommendedName>
</protein>
<dbReference type="GO" id="GO:0006355">
    <property type="term" value="P:regulation of DNA-templated transcription"/>
    <property type="evidence" value="ECO:0007669"/>
    <property type="project" value="InterPro"/>
</dbReference>
<dbReference type="InterPro" id="IPR013515">
    <property type="entry name" value="Phytochrome_cen-reg"/>
</dbReference>
<evidence type="ECO:0000313" key="2">
    <source>
        <dbReference type="EMBL" id="PPQ33887.1"/>
    </source>
</evidence>
<accession>A0A2S6NH04</accession>
<proteinExistence type="predicted"/>
<organism evidence="2 3">
    <name type="scientific">Rhodopila globiformis</name>
    <name type="common">Rhodopseudomonas globiformis</name>
    <dbReference type="NCBI Taxonomy" id="1071"/>
    <lineage>
        <taxon>Bacteria</taxon>
        <taxon>Pseudomonadati</taxon>
        <taxon>Pseudomonadota</taxon>
        <taxon>Alphaproteobacteria</taxon>
        <taxon>Acetobacterales</taxon>
        <taxon>Acetobacteraceae</taxon>
        <taxon>Rhodopila</taxon>
    </lineage>
</organism>
<name>A0A2S6NH04_RHOGL</name>
<dbReference type="AlphaFoldDB" id="A0A2S6NH04"/>
<dbReference type="Pfam" id="PF00360">
    <property type="entry name" value="PHY"/>
    <property type="match status" value="1"/>
</dbReference>
<sequence>MPQQIVWGGDPNKQLTLDPVTDRLSPRKSFAAWKQIVRGYSAPWHEVDLELASELQKALAVELARRTKEEQARALGESQRAIRDLLDNADQGFLTVGPDLLVGDQSSAACEAILETCPAGKPIIDLLHPGDPTLPETFESVFRSSNDFVRELKLELLPTEFRLGDKSIKVGYKFLADRGRLMLVLTDITQAVRLTEAVERERHYLEMIVLAFTEGDSFAALVNDYQQFPADGLPHLIEQI</sequence>
<comment type="caution">
    <text evidence="2">The sequence shown here is derived from an EMBL/GenBank/DDBJ whole genome shotgun (WGS) entry which is preliminary data.</text>
</comment>
<dbReference type="Gene3D" id="3.30.450.20">
    <property type="entry name" value="PAS domain"/>
    <property type="match status" value="1"/>
</dbReference>
<evidence type="ECO:0000313" key="3">
    <source>
        <dbReference type="Proteomes" id="UP000239724"/>
    </source>
</evidence>
<dbReference type="OrthoDB" id="9798098at2"/>
<feature type="domain" description="Phytochrome central region" evidence="1">
    <location>
        <begin position="3"/>
        <end position="66"/>
    </location>
</feature>
<gene>
    <name evidence="2" type="ORF">CCS01_13150</name>
</gene>